<dbReference type="Gene3D" id="1.10.30.50">
    <property type="match status" value="1"/>
</dbReference>
<feature type="non-terminal residue" evidence="1">
    <location>
        <position position="48"/>
    </location>
</feature>
<evidence type="ECO:0000313" key="3">
    <source>
        <dbReference type="Proteomes" id="UP000439424"/>
    </source>
</evidence>
<gene>
    <name evidence="1" type="ORF">GNY86_17655</name>
    <name evidence="2" type="ORF">GNY86_22090</name>
</gene>
<name>A0A6I4HQH2_ACIBA</name>
<keyword evidence="1" id="KW-0540">Nuclease</keyword>
<dbReference type="GO" id="GO:0004519">
    <property type="term" value="F:endonuclease activity"/>
    <property type="evidence" value="ECO:0007669"/>
    <property type="project" value="UniProtKB-KW"/>
</dbReference>
<proteinExistence type="predicted"/>
<comment type="caution">
    <text evidence="1">The sequence shown here is derived from an EMBL/GenBank/DDBJ whole genome shotgun (WGS) entry which is preliminary data.</text>
</comment>
<dbReference type="AlphaFoldDB" id="A0A6I4HQH2"/>
<protein>
    <submittedName>
        <fullName evidence="1">HNH endonuclease</fullName>
    </submittedName>
</protein>
<dbReference type="Proteomes" id="UP000439424">
    <property type="component" value="Unassembled WGS sequence"/>
</dbReference>
<keyword evidence="1" id="KW-0378">Hydrolase</keyword>
<evidence type="ECO:0000313" key="1">
    <source>
        <dbReference type="EMBL" id="MVM93362.1"/>
    </source>
</evidence>
<accession>A0A6I4HQH2</accession>
<sequence length="48" mass="5374">MKLTKQQRAELKQKFGGHCAYCGELLGDKWHADHIEAVKRDLIHVGGG</sequence>
<dbReference type="EMBL" id="WPIP01000195">
    <property type="protein sequence ID" value="MVM93362.1"/>
    <property type="molecule type" value="Genomic_DNA"/>
</dbReference>
<reference evidence="1 3" key="1">
    <citation type="submission" date="2019-11" db="EMBL/GenBank/DDBJ databases">
        <title>Multidrug-resistant Acinetobacter baumannii moving toward extensively drug-resistant over fifteen years in South of Brazil.</title>
        <authorList>
            <person name="Fedrigo N.H."/>
            <person name="Cerdeira L."/>
            <person name="Fuga B."/>
            <person name="Marini P.V.B."/>
            <person name="Shinohara D.R."/>
            <person name="Carrara-Marroni F.E."/>
            <person name="Lincopan N."/>
            <person name="Tognim M.C.B."/>
        </authorList>
    </citation>
    <scope>NUCLEOTIDE SEQUENCE [LARGE SCALE GENOMIC DNA]</scope>
    <source>
        <strain evidence="1 3">Ac576</strain>
    </source>
</reference>
<dbReference type="EMBL" id="WPIP01000568">
    <property type="protein sequence ID" value="MVM94227.1"/>
    <property type="molecule type" value="Genomic_DNA"/>
</dbReference>
<organism evidence="1 3">
    <name type="scientific">Acinetobacter baumannii</name>
    <dbReference type="NCBI Taxonomy" id="470"/>
    <lineage>
        <taxon>Bacteria</taxon>
        <taxon>Pseudomonadati</taxon>
        <taxon>Pseudomonadota</taxon>
        <taxon>Gammaproteobacteria</taxon>
        <taxon>Moraxellales</taxon>
        <taxon>Moraxellaceae</taxon>
        <taxon>Acinetobacter</taxon>
        <taxon>Acinetobacter calcoaceticus/baumannii complex</taxon>
    </lineage>
</organism>
<evidence type="ECO:0000313" key="2">
    <source>
        <dbReference type="EMBL" id="MVM94227.1"/>
    </source>
</evidence>
<keyword evidence="1" id="KW-0255">Endonuclease</keyword>